<dbReference type="Proteomes" id="UP000325313">
    <property type="component" value="Unassembled WGS sequence"/>
</dbReference>
<gene>
    <name evidence="1" type="ORF">PGTUg99_018294</name>
</gene>
<accession>A0A5B0RTT9</accession>
<organism evidence="1 2">
    <name type="scientific">Puccinia graminis f. sp. tritici</name>
    <dbReference type="NCBI Taxonomy" id="56615"/>
    <lineage>
        <taxon>Eukaryota</taxon>
        <taxon>Fungi</taxon>
        <taxon>Dikarya</taxon>
        <taxon>Basidiomycota</taxon>
        <taxon>Pucciniomycotina</taxon>
        <taxon>Pucciniomycetes</taxon>
        <taxon>Pucciniales</taxon>
        <taxon>Pucciniaceae</taxon>
        <taxon>Puccinia</taxon>
    </lineage>
</organism>
<dbReference type="AlphaFoldDB" id="A0A5B0RTT9"/>
<sequence length="70" mass="8258">MERRLREDANRLPARTVKRRVGIARIQQLCKPEYKFINEFQCVRATTKLYYRPGNAQAKCHFGMGTQDRA</sequence>
<evidence type="ECO:0000313" key="1">
    <source>
        <dbReference type="EMBL" id="KAA1128789.1"/>
    </source>
</evidence>
<dbReference type="EMBL" id="VDEP01000139">
    <property type="protein sequence ID" value="KAA1128789.1"/>
    <property type="molecule type" value="Genomic_DNA"/>
</dbReference>
<evidence type="ECO:0000313" key="2">
    <source>
        <dbReference type="Proteomes" id="UP000325313"/>
    </source>
</evidence>
<protein>
    <submittedName>
        <fullName evidence="1">Uncharacterized protein</fullName>
    </submittedName>
</protein>
<comment type="caution">
    <text evidence="1">The sequence shown here is derived from an EMBL/GenBank/DDBJ whole genome shotgun (WGS) entry which is preliminary data.</text>
</comment>
<proteinExistence type="predicted"/>
<name>A0A5B0RTT9_PUCGR</name>
<reference evidence="1 2" key="1">
    <citation type="submission" date="2019-05" db="EMBL/GenBank/DDBJ databases">
        <title>Emergence of the Ug99 lineage of the wheat stem rust pathogen through somatic hybridization.</title>
        <authorList>
            <person name="Li F."/>
            <person name="Upadhyaya N.M."/>
            <person name="Sperschneider J."/>
            <person name="Matny O."/>
            <person name="Nguyen-Phuc H."/>
            <person name="Mago R."/>
            <person name="Raley C."/>
            <person name="Miller M.E."/>
            <person name="Silverstein K.A.T."/>
            <person name="Henningsen E."/>
            <person name="Hirsch C.D."/>
            <person name="Visser B."/>
            <person name="Pretorius Z.A."/>
            <person name="Steffenson B.J."/>
            <person name="Schwessinger B."/>
            <person name="Dodds P.N."/>
            <person name="Figueroa M."/>
        </authorList>
    </citation>
    <scope>NUCLEOTIDE SEQUENCE [LARGE SCALE GENOMIC DNA]</scope>
    <source>
        <strain evidence="1 2">Ug99</strain>
    </source>
</reference>